<dbReference type="GO" id="GO:0016020">
    <property type="term" value="C:membrane"/>
    <property type="evidence" value="ECO:0007669"/>
    <property type="project" value="TreeGrafter"/>
</dbReference>
<dbReference type="InterPro" id="IPR029058">
    <property type="entry name" value="AB_hydrolase_fold"/>
</dbReference>
<organism evidence="2 3">
    <name type="scientific">Xenophilus arseniciresistens</name>
    <dbReference type="NCBI Taxonomy" id="1283306"/>
    <lineage>
        <taxon>Bacteria</taxon>
        <taxon>Pseudomonadati</taxon>
        <taxon>Pseudomonadota</taxon>
        <taxon>Betaproteobacteria</taxon>
        <taxon>Burkholderiales</taxon>
        <taxon>Comamonadaceae</taxon>
        <taxon>Xenophilus</taxon>
    </lineage>
</organism>
<reference evidence="2" key="1">
    <citation type="submission" date="2023-01" db="EMBL/GenBank/DDBJ databases">
        <title>Xenophilus mangrovi sp. nov., isolated from soil of Mangrove nature reserve.</title>
        <authorList>
            <person name="Xu S."/>
            <person name="Liu Z."/>
            <person name="Xu Y."/>
        </authorList>
    </citation>
    <scope>NUCLEOTIDE SEQUENCE</scope>
    <source>
        <strain evidence="2">YW8</strain>
    </source>
</reference>
<dbReference type="InterPro" id="IPR050266">
    <property type="entry name" value="AB_hydrolase_sf"/>
</dbReference>
<name>A0AAE3N7D2_9BURK</name>
<dbReference type="InterPro" id="IPR000073">
    <property type="entry name" value="AB_hydrolase_1"/>
</dbReference>
<keyword evidence="3" id="KW-1185">Reference proteome</keyword>
<dbReference type="Proteomes" id="UP001212602">
    <property type="component" value="Unassembled WGS sequence"/>
</dbReference>
<evidence type="ECO:0000313" key="3">
    <source>
        <dbReference type="Proteomes" id="UP001212602"/>
    </source>
</evidence>
<dbReference type="PANTHER" id="PTHR43798:SF33">
    <property type="entry name" value="HYDROLASE, PUTATIVE (AFU_ORTHOLOGUE AFUA_2G14860)-RELATED"/>
    <property type="match status" value="1"/>
</dbReference>
<dbReference type="RefSeq" id="WP_271427454.1">
    <property type="nucleotide sequence ID" value="NZ_JAQIPB010000002.1"/>
</dbReference>
<dbReference type="Gene3D" id="3.40.50.1820">
    <property type="entry name" value="alpha/beta hydrolase"/>
    <property type="match status" value="1"/>
</dbReference>
<evidence type="ECO:0000313" key="2">
    <source>
        <dbReference type="EMBL" id="MDA7416228.1"/>
    </source>
</evidence>
<feature type="domain" description="AB hydrolase-1" evidence="1">
    <location>
        <begin position="30"/>
        <end position="173"/>
    </location>
</feature>
<proteinExistence type="predicted"/>
<gene>
    <name evidence="2" type="ORF">PGB34_07615</name>
</gene>
<evidence type="ECO:0000259" key="1">
    <source>
        <dbReference type="Pfam" id="PF00561"/>
    </source>
</evidence>
<dbReference type="EMBL" id="JAQIPB010000002">
    <property type="protein sequence ID" value="MDA7416228.1"/>
    <property type="molecule type" value="Genomic_DNA"/>
</dbReference>
<dbReference type="Pfam" id="PF00561">
    <property type="entry name" value="Abhydrolase_1"/>
    <property type="match status" value="1"/>
</dbReference>
<dbReference type="PANTHER" id="PTHR43798">
    <property type="entry name" value="MONOACYLGLYCEROL LIPASE"/>
    <property type="match status" value="1"/>
</dbReference>
<accession>A0AAE3N7D2</accession>
<dbReference type="SUPFAM" id="SSF53474">
    <property type="entry name" value="alpha/beta-Hydrolases"/>
    <property type="match status" value="1"/>
</dbReference>
<keyword evidence="2" id="KW-0378">Hydrolase</keyword>
<dbReference type="AlphaFoldDB" id="A0AAE3N7D2"/>
<sequence>MRPVLNTFQTFELQRDGVRVHGRIGGRGTPLLMLHGHPQTHAMWHRVAPQLAAHFTLVMVDLRGYGDSGRPPADADHHNYSKRAMAQDALAAMAHHGFGRFGVLAHDRGARVAHRLAMDHPEAVSRLLLLDIAPTLAMYAQTSDAFARAYWHWFFLIQPPPLPEALIEADPARYVRSVMGARHAGLAPFAPGALAEYERCAALPGTATGICEDYRASATIDLVHDREDIAAGRRLTQPLCVLWGEHGAVGRCFDVPALWRERALQVQGHSLPCGHYIAEEAPEALLRESLPFFLQETRS</sequence>
<comment type="caution">
    <text evidence="2">The sequence shown here is derived from an EMBL/GenBank/DDBJ whole genome shotgun (WGS) entry which is preliminary data.</text>
</comment>
<dbReference type="GO" id="GO:0016787">
    <property type="term" value="F:hydrolase activity"/>
    <property type="evidence" value="ECO:0007669"/>
    <property type="project" value="UniProtKB-KW"/>
</dbReference>
<protein>
    <submittedName>
        <fullName evidence="2">Alpha/beta hydrolase</fullName>
    </submittedName>
</protein>